<dbReference type="AlphaFoldDB" id="A0A7J8WL83"/>
<dbReference type="Proteomes" id="UP000593577">
    <property type="component" value="Unassembled WGS sequence"/>
</dbReference>
<gene>
    <name evidence="1" type="ORF">Goari_016979</name>
</gene>
<reference evidence="1 2" key="1">
    <citation type="journal article" date="2019" name="Genome Biol. Evol.">
        <title>Insights into the evolution of the New World diploid cottons (Gossypium, subgenus Houzingenia) based on genome sequencing.</title>
        <authorList>
            <person name="Grover C.E."/>
            <person name="Arick M.A. 2nd"/>
            <person name="Thrash A."/>
            <person name="Conover J.L."/>
            <person name="Sanders W.S."/>
            <person name="Peterson D.G."/>
            <person name="Frelichowski J.E."/>
            <person name="Scheffler J.A."/>
            <person name="Scheffler B.E."/>
            <person name="Wendel J.F."/>
        </authorList>
    </citation>
    <scope>NUCLEOTIDE SEQUENCE [LARGE SCALE GENOMIC DNA]</scope>
    <source>
        <strain evidence="1">185</strain>
        <tissue evidence="1">Leaf</tissue>
    </source>
</reference>
<evidence type="ECO:0000313" key="2">
    <source>
        <dbReference type="Proteomes" id="UP000593577"/>
    </source>
</evidence>
<name>A0A7J8WL83_GOSAI</name>
<accession>A0A7J8WL83</accession>
<evidence type="ECO:0000313" key="1">
    <source>
        <dbReference type="EMBL" id="MBA0675434.1"/>
    </source>
</evidence>
<proteinExistence type="predicted"/>
<organism evidence="1 2">
    <name type="scientific">Gossypium aridum</name>
    <name type="common">American cotton</name>
    <name type="synonym">Erioxylum aridum</name>
    <dbReference type="NCBI Taxonomy" id="34290"/>
    <lineage>
        <taxon>Eukaryota</taxon>
        <taxon>Viridiplantae</taxon>
        <taxon>Streptophyta</taxon>
        <taxon>Embryophyta</taxon>
        <taxon>Tracheophyta</taxon>
        <taxon>Spermatophyta</taxon>
        <taxon>Magnoliopsida</taxon>
        <taxon>eudicotyledons</taxon>
        <taxon>Gunneridae</taxon>
        <taxon>Pentapetalae</taxon>
        <taxon>rosids</taxon>
        <taxon>malvids</taxon>
        <taxon>Malvales</taxon>
        <taxon>Malvaceae</taxon>
        <taxon>Malvoideae</taxon>
        <taxon>Gossypium</taxon>
    </lineage>
</organism>
<keyword evidence="2" id="KW-1185">Reference proteome</keyword>
<comment type="caution">
    <text evidence="1">The sequence shown here is derived from an EMBL/GenBank/DDBJ whole genome shotgun (WGS) entry which is preliminary data.</text>
</comment>
<dbReference type="EMBL" id="JABFAA010000001">
    <property type="protein sequence ID" value="MBA0675434.1"/>
    <property type="molecule type" value="Genomic_DNA"/>
</dbReference>
<sequence length="21" mass="2717">MEEAICWFFPCQRHCPREDRY</sequence>
<protein>
    <submittedName>
        <fullName evidence="1">Uncharacterized protein</fullName>
    </submittedName>
</protein>